<organism evidence="4 5">
    <name type="scientific">Amorphotheca resinae ATCC 22711</name>
    <dbReference type="NCBI Taxonomy" id="857342"/>
    <lineage>
        <taxon>Eukaryota</taxon>
        <taxon>Fungi</taxon>
        <taxon>Dikarya</taxon>
        <taxon>Ascomycota</taxon>
        <taxon>Pezizomycotina</taxon>
        <taxon>Leotiomycetes</taxon>
        <taxon>Helotiales</taxon>
        <taxon>Amorphothecaceae</taxon>
        <taxon>Amorphotheca</taxon>
    </lineage>
</organism>
<evidence type="ECO:0000313" key="4">
    <source>
        <dbReference type="EMBL" id="PSS27891.1"/>
    </source>
</evidence>
<feature type="domain" description="Methyltransferase type 11" evidence="3">
    <location>
        <begin position="375"/>
        <end position="474"/>
    </location>
</feature>
<dbReference type="STRING" id="857342.A0A2T3BER6"/>
<keyword evidence="1" id="KW-0175">Coiled coil</keyword>
<gene>
    <name evidence="4" type="ORF">M430DRAFT_15138</name>
</gene>
<dbReference type="InParanoid" id="A0A2T3BER6"/>
<feature type="region of interest" description="Disordered" evidence="2">
    <location>
        <begin position="185"/>
        <end position="252"/>
    </location>
</feature>
<feature type="coiled-coil region" evidence="1">
    <location>
        <begin position="285"/>
        <end position="312"/>
    </location>
</feature>
<accession>A0A2T3BER6</accession>
<dbReference type="GO" id="GO:0008757">
    <property type="term" value="F:S-adenosylmethionine-dependent methyltransferase activity"/>
    <property type="evidence" value="ECO:0007669"/>
    <property type="project" value="InterPro"/>
</dbReference>
<sequence>MNEFSSSTDIPSKQIERPLSAMSGTAQTGFSSPTRDTSLPLPPRGSQLFAHLNAGDTPHDKWIPISVHTAKCDLCLVHNTSVIQRCTRCNRQLCRECLKTASNDGVHIVKEDELEWKPRPRITLRQKVTRAAANNNAVPATPPNTASNRVVKTRATRMTARRTLATQRPLSRYVNQDATDEDELFVSDMGRSYQKDSHSDDGDDGYSTGDWTPSMEQGKLSGPSRKKAGKGTRRTPSEMGQFNSRKGKDNEGSFGFNQPTGFGMAFDKMTITGTGDNFADAIAEVAQQKAQREREAKEREFQQDKRKAWENNPILVDLRNQGRHEEAENIFNATCELVLLERASQDLCRPSYAKALYETVLNHHFATGGHFGLLLDVGCGPGNAIRDVALSFDQAIGCDAGAAMIEAARELGGKAESGSDIKFEVSPAEEYSQIKGLEPASVDLLTVAMAAHWFEMDKFWVEAAKVVKPGGTVALWTLASLFCHPSTPNAAKVMEILLRFERETLAPYETPSNRLSRDMYDDLALPWTIPAPVKDFPQELFVRREWDREGVLSNGESFFGGGKERSIDDIEKGLATASLVTRWREAHPDLAGTEKDVVEQFAIELREALGPDQSTLSLGSGTVILLFKKSEVWCLMLLLLISVSLGAQI</sequence>
<dbReference type="InterPro" id="IPR013216">
    <property type="entry name" value="Methyltransf_11"/>
</dbReference>
<feature type="compositionally biased region" description="Basic residues" evidence="2">
    <location>
        <begin position="224"/>
        <end position="233"/>
    </location>
</feature>
<dbReference type="PANTHER" id="PTHR44942:SF10">
    <property type="entry name" value="METHYLTRANSFERASE TYPE 11 DOMAIN-CONTAINING PROTEIN"/>
    <property type="match status" value="1"/>
</dbReference>
<evidence type="ECO:0000313" key="5">
    <source>
        <dbReference type="Proteomes" id="UP000241818"/>
    </source>
</evidence>
<keyword evidence="5" id="KW-1185">Reference proteome</keyword>
<dbReference type="Gene3D" id="3.40.50.150">
    <property type="entry name" value="Vaccinia Virus protein VP39"/>
    <property type="match status" value="1"/>
</dbReference>
<dbReference type="CDD" id="cd02440">
    <property type="entry name" value="AdoMet_MTases"/>
    <property type="match status" value="1"/>
</dbReference>
<proteinExistence type="predicted"/>
<evidence type="ECO:0000256" key="2">
    <source>
        <dbReference type="SAM" id="MobiDB-lite"/>
    </source>
</evidence>
<dbReference type="OrthoDB" id="10027013at2759"/>
<dbReference type="EMBL" id="KZ679006">
    <property type="protein sequence ID" value="PSS27891.1"/>
    <property type="molecule type" value="Genomic_DNA"/>
</dbReference>
<dbReference type="GeneID" id="36571270"/>
<feature type="compositionally biased region" description="Polar residues" evidence="2">
    <location>
        <begin position="22"/>
        <end position="37"/>
    </location>
</feature>
<feature type="region of interest" description="Disordered" evidence="2">
    <location>
        <begin position="1"/>
        <end position="46"/>
    </location>
</feature>
<dbReference type="PANTHER" id="PTHR44942">
    <property type="entry name" value="METHYLTRANSF_11 DOMAIN-CONTAINING PROTEIN"/>
    <property type="match status" value="1"/>
</dbReference>
<name>A0A2T3BER6_AMORE</name>
<reference evidence="4 5" key="1">
    <citation type="journal article" date="2018" name="New Phytol.">
        <title>Comparative genomics and transcriptomics depict ericoid mycorrhizal fungi as versatile saprotrophs and plant mutualists.</title>
        <authorList>
            <person name="Martino E."/>
            <person name="Morin E."/>
            <person name="Grelet G.A."/>
            <person name="Kuo A."/>
            <person name="Kohler A."/>
            <person name="Daghino S."/>
            <person name="Barry K.W."/>
            <person name="Cichocki N."/>
            <person name="Clum A."/>
            <person name="Dockter R.B."/>
            <person name="Hainaut M."/>
            <person name="Kuo R.C."/>
            <person name="LaButti K."/>
            <person name="Lindahl B.D."/>
            <person name="Lindquist E.A."/>
            <person name="Lipzen A."/>
            <person name="Khouja H.R."/>
            <person name="Magnuson J."/>
            <person name="Murat C."/>
            <person name="Ohm R.A."/>
            <person name="Singer S.W."/>
            <person name="Spatafora J.W."/>
            <person name="Wang M."/>
            <person name="Veneault-Fourrey C."/>
            <person name="Henrissat B."/>
            <person name="Grigoriev I.V."/>
            <person name="Martin F.M."/>
            <person name="Perotto S."/>
        </authorList>
    </citation>
    <scope>NUCLEOTIDE SEQUENCE [LARGE SCALE GENOMIC DNA]</scope>
    <source>
        <strain evidence="4 5">ATCC 22711</strain>
    </source>
</reference>
<dbReference type="AlphaFoldDB" id="A0A2T3BER6"/>
<dbReference type="SUPFAM" id="SSF53335">
    <property type="entry name" value="S-adenosyl-L-methionine-dependent methyltransferases"/>
    <property type="match status" value="1"/>
</dbReference>
<protein>
    <recommendedName>
        <fullName evidence="3">Methyltransferase type 11 domain-containing protein</fullName>
    </recommendedName>
</protein>
<dbReference type="RefSeq" id="XP_024725416.1">
    <property type="nucleotide sequence ID" value="XM_024863189.1"/>
</dbReference>
<dbReference type="Proteomes" id="UP000241818">
    <property type="component" value="Unassembled WGS sequence"/>
</dbReference>
<dbReference type="Pfam" id="PF08241">
    <property type="entry name" value="Methyltransf_11"/>
    <property type="match status" value="1"/>
</dbReference>
<evidence type="ECO:0000256" key="1">
    <source>
        <dbReference type="SAM" id="Coils"/>
    </source>
</evidence>
<feature type="compositionally biased region" description="Polar residues" evidence="2">
    <location>
        <begin position="1"/>
        <end position="11"/>
    </location>
</feature>
<evidence type="ECO:0000259" key="3">
    <source>
        <dbReference type="Pfam" id="PF08241"/>
    </source>
</evidence>
<dbReference type="InterPro" id="IPR029063">
    <property type="entry name" value="SAM-dependent_MTases_sf"/>
</dbReference>
<dbReference type="InterPro" id="IPR051052">
    <property type="entry name" value="Diverse_substrate_MTase"/>
</dbReference>